<keyword evidence="3" id="KW-1185">Reference proteome</keyword>
<evidence type="ECO:0000313" key="3">
    <source>
        <dbReference type="Proteomes" id="UP000053758"/>
    </source>
</evidence>
<feature type="region of interest" description="Disordered" evidence="1">
    <location>
        <begin position="233"/>
        <end position="257"/>
    </location>
</feature>
<gene>
    <name evidence="2" type="ORF">PAN0_110d6745</name>
</gene>
<accession>A0A081CP90</accession>
<dbReference type="AlphaFoldDB" id="A0A081CP90"/>
<evidence type="ECO:0000313" key="2">
    <source>
        <dbReference type="EMBL" id="GAK68486.1"/>
    </source>
</evidence>
<protein>
    <submittedName>
        <fullName evidence="2">Uncharacterized protein</fullName>
    </submittedName>
</protein>
<sequence length="310" mass="34646">MSWKAAPRGGVSFSAVSLEYWTLNLERRFFPIPHNPSSSALGSTSALGGPAMAGHRHRSHRLLRRHARQPDSLLVKHHTLFRSLSRYADETATTTVSASVKAASRAHAAALQSNRIARLKQRYPAADIWTYSWPRPPSERPTSSIDPKTQVDEAVARIVADCFEREYERFRTPEYCKEHRISKEHRDQIVVDANDVETCAAAAQALVHTALKRFTTAANRGLVGKRPQKIAAAASTSDGANEAGDAEKEDAELDQQMGRPQHTLGWQELLEFFQSTAGNSASAKWRNWHLIEAIARTRLRCKEMFPHESS</sequence>
<dbReference type="HOGENOM" id="CLU_1074099_0_0_1"/>
<dbReference type="GeneID" id="26307533"/>
<dbReference type="EMBL" id="DF830177">
    <property type="protein sequence ID" value="GAK68486.1"/>
    <property type="molecule type" value="Genomic_DNA"/>
</dbReference>
<proteinExistence type="predicted"/>
<evidence type="ECO:0000256" key="1">
    <source>
        <dbReference type="SAM" id="MobiDB-lite"/>
    </source>
</evidence>
<dbReference type="RefSeq" id="XP_014653312.1">
    <property type="nucleotide sequence ID" value="XM_014797826.1"/>
</dbReference>
<name>A0A081CP90_PSEA2</name>
<reference evidence="2" key="1">
    <citation type="submission" date="2014-07" db="EMBL/GenBank/DDBJ databases">
        <title>Draft genome sequence of the yeast Pseudozyma antarctica JCM 10317 known as a producer of lipase B which used in a wide range of industrial applications.</title>
        <authorList>
            <person name="Morita T."/>
            <person name="Saika A."/>
            <person name="Koike H."/>
        </authorList>
    </citation>
    <scope>NUCLEOTIDE SEQUENCE</scope>
    <source>
        <strain evidence="2">JCM 10317</strain>
    </source>
</reference>
<organism evidence="2">
    <name type="scientific">Pseudozyma antarctica</name>
    <name type="common">Yeast</name>
    <name type="synonym">Candida antarctica</name>
    <dbReference type="NCBI Taxonomy" id="84753"/>
    <lineage>
        <taxon>Eukaryota</taxon>
        <taxon>Fungi</taxon>
        <taxon>Dikarya</taxon>
        <taxon>Basidiomycota</taxon>
        <taxon>Ustilaginomycotina</taxon>
        <taxon>Ustilaginomycetes</taxon>
        <taxon>Ustilaginales</taxon>
        <taxon>Ustilaginaceae</taxon>
        <taxon>Moesziomyces</taxon>
    </lineage>
</organism>
<dbReference type="Proteomes" id="UP000053758">
    <property type="component" value="Unassembled WGS sequence"/>
</dbReference>